<sequence>MDDYSLQQELEALAGNAFNPPPRDGVSKPEPIRNTAARWRKLFLIPEDDVIETIMTHRSNLTRTRISDDHWEAIRAEMEAQGYDREAYEYELDLQKRKAVLPTTSSSGNASNDCVYYLVELSGPLDTAEKVQRAAKMTEPPAVVRGESVEDDREVELCCINGVARAEILRRASLEGGGWEPTILVDSRALEDG</sequence>
<dbReference type="Proteomes" id="UP000215127">
    <property type="component" value="Chromosome 2"/>
</dbReference>
<gene>
    <name evidence="2" type="ORF">ZT3D7_G2438</name>
</gene>
<keyword evidence="3" id="KW-1185">Reference proteome</keyword>
<organism evidence="2 3">
    <name type="scientific">Zymoseptoria tritici (strain ST99CH_3D7)</name>
    <dbReference type="NCBI Taxonomy" id="1276538"/>
    <lineage>
        <taxon>Eukaryota</taxon>
        <taxon>Fungi</taxon>
        <taxon>Dikarya</taxon>
        <taxon>Ascomycota</taxon>
        <taxon>Pezizomycotina</taxon>
        <taxon>Dothideomycetes</taxon>
        <taxon>Dothideomycetidae</taxon>
        <taxon>Mycosphaerellales</taxon>
        <taxon>Mycosphaerellaceae</taxon>
        <taxon>Zymoseptoria</taxon>
    </lineage>
</organism>
<accession>A0A1X7RJC0</accession>
<dbReference type="AlphaFoldDB" id="A0A1X7RJC0"/>
<dbReference type="EMBL" id="LT853693">
    <property type="protein sequence ID" value="SMQ47291.1"/>
    <property type="molecule type" value="Genomic_DNA"/>
</dbReference>
<proteinExistence type="predicted"/>
<reference evidence="2 3" key="1">
    <citation type="submission" date="2016-06" db="EMBL/GenBank/DDBJ databases">
        <authorList>
            <person name="Kjaerup R.B."/>
            <person name="Dalgaard T.S."/>
            <person name="Juul-Madsen H.R."/>
        </authorList>
    </citation>
    <scope>NUCLEOTIDE SEQUENCE [LARGE SCALE GENOMIC DNA]</scope>
</reference>
<protein>
    <submittedName>
        <fullName evidence="2">Uncharacterized protein</fullName>
    </submittedName>
</protein>
<evidence type="ECO:0000313" key="3">
    <source>
        <dbReference type="Proteomes" id="UP000215127"/>
    </source>
</evidence>
<evidence type="ECO:0000256" key="1">
    <source>
        <dbReference type="SAM" id="MobiDB-lite"/>
    </source>
</evidence>
<feature type="region of interest" description="Disordered" evidence="1">
    <location>
        <begin position="11"/>
        <end position="31"/>
    </location>
</feature>
<name>A0A1X7RJC0_ZYMT9</name>
<evidence type="ECO:0000313" key="2">
    <source>
        <dbReference type="EMBL" id="SMQ47291.1"/>
    </source>
</evidence>